<dbReference type="EMBL" id="BBIO01000006">
    <property type="protein sequence ID" value="GAK45050.1"/>
    <property type="molecule type" value="Genomic_DNA"/>
</dbReference>
<dbReference type="InterPro" id="IPR018641">
    <property type="entry name" value="Trfase_1_rSAM/seldom-assoc"/>
</dbReference>
<comment type="caution">
    <text evidence="1">The sequence shown here is derived from an EMBL/GenBank/DDBJ whole genome shotgun (WGS) entry which is preliminary data.</text>
</comment>
<protein>
    <submittedName>
        <fullName evidence="1">Conserved protein</fullName>
    </submittedName>
</protein>
<gene>
    <name evidence="1" type="ORF">M2A_1549</name>
</gene>
<name>A0A081BAI2_9HYPH</name>
<dbReference type="Gene3D" id="3.90.550.10">
    <property type="entry name" value="Spore Coat Polysaccharide Biosynthesis Protein SpsA, Chain A"/>
    <property type="match status" value="1"/>
</dbReference>
<dbReference type="eggNOG" id="COG3222">
    <property type="taxonomic scope" value="Bacteria"/>
</dbReference>
<accession>A0A081BAI2</accession>
<reference evidence="1 2" key="1">
    <citation type="submission" date="2014-07" db="EMBL/GenBank/DDBJ databases">
        <title>Tepidicaulis marinum gen. nov., sp. nov., a novel marine bacterium denitrifying nitrate to nitrous oxide strictly under microaerobic conditions.</title>
        <authorList>
            <person name="Takeuchi M."/>
            <person name="Yamagishi T."/>
            <person name="Kamagata Y."/>
            <person name="Oshima K."/>
            <person name="Hattori M."/>
            <person name="Katayama T."/>
            <person name="Hanada S."/>
            <person name="Tamaki H."/>
            <person name="Marumo K."/>
            <person name="Maeda H."/>
            <person name="Nedachi M."/>
            <person name="Iwasaki W."/>
            <person name="Suwa Y."/>
            <person name="Sakata S."/>
        </authorList>
    </citation>
    <scope>NUCLEOTIDE SEQUENCE [LARGE SCALE GENOMIC DNA]</scope>
    <source>
        <strain evidence="1 2">MA2</strain>
    </source>
</reference>
<evidence type="ECO:0000313" key="2">
    <source>
        <dbReference type="Proteomes" id="UP000028702"/>
    </source>
</evidence>
<dbReference type="Pfam" id="PF09837">
    <property type="entry name" value="DUF2064"/>
    <property type="match status" value="1"/>
</dbReference>
<evidence type="ECO:0000313" key="1">
    <source>
        <dbReference type="EMBL" id="GAK45050.1"/>
    </source>
</evidence>
<dbReference type="PANTHER" id="PTHR36529">
    <property type="entry name" value="SLL1095 PROTEIN"/>
    <property type="match status" value="1"/>
</dbReference>
<dbReference type="InterPro" id="IPR029044">
    <property type="entry name" value="Nucleotide-diphossugar_trans"/>
</dbReference>
<sequence>MTPQLVIMSKLPRLGQVKTRLARDIGAVEALRFYKTASAALMRKLGRDPRWQTLLAVAPDSAVDEPGFFPPHLPLVAQGGGDLGARMGHLMRSLAPGPIVMIGGDIPDIESRHIAAAFKALGSHDAVFGPAEDGGYWLVGLKRFPRVPEIFGQVRWSSETTLNDTLANLKGARVALLEALPDIDTGADFYAWREKAKR</sequence>
<dbReference type="Proteomes" id="UP000028702">
    <property type="component" value="Unassembled WGS sequence"/>
</dbReference>
<dbReference type="SUPFAM" id="SSF53448">
    <property type="entry name" value="Nucleotide-diphospho-sugar transferases"/>
    <property type="match status" value="1"/>
</dbReference>
<dbReference type="NCBIfam" id="TIGR04282">
    <property type="entry name" value="glyco_like_cofC"/>
    <property type="match status" value="1"/>
</dbReference>
<dbReference type="AlphaFoldDB" id="A0A081BAI2"/>
<dbReference type="RefSeq" id="WP_244444406.1">
    <property type="nucleotide sequence ID" value="NZ_BBIO01000006.1"/>
</dbReference>
<dbReference type="PANTHER" id="PTHR36529:SF1">
    <property type="entry name" value="GLYCOSYLTRANSFERASE"/>
    <property type="match status" value="1"/>
</dbReference>
<dbReference type="STRING" id="1333998.M2A_1549"/>
<keyword evidence="2" id="KW-1185">Reference proteome</keyword>
<organism evidence="1 2">
    <name type="scientific">Tepidicaulis marinus</name>
    <dbReference type="NCBI Taxonomy" id="1333998"/>
    <lineage>
        <taxon>Bacteria</taxon>
        <taxon>Pseudomonadati</taxon>
        <taxon>Pseudomonadota</taxon>
        <taxon>Alphaproteobacteria</taxon>
        <taxon>Hyphomicrobiales</taxon>
        <taxon>Parvibaculaceae</taxon>
        <taxon>Tepidicaulis</taxon>
    </lineage>
</organism>
<proteinExistence type="predicted"/>